<accession>A0A8J2J6Z2</accession>
<name>A0A8J2J6Z2_9HEXA</name>
<evidence type="ECO:0000313" key="1">
    <source>
        <dbReference type="EMBL" id="CAG7667108.1"/>
    </source>
</evidence>
<proteinExistence type="predicted"/>
<evidence type="ECO:0000313" key="2">
    <source>
        <dbReference type="Proteomes" id="UP000708208"/>
    </source>
</evidence>
<reference evidence="1" key="1">
    <citation type="submission" date="2021-06" db="EMBL/GenBank/DDBJ databases">
        <authorList>
            <person name="Hodson N. C."/>
            <person name="Mongue J. A."/>
            <person name="Jaron S. K."/>
        </authorList>
    </citation>
    <scope>NUCLEOTIDE SEQUENCE</scope>
</reference>
<sequence length="88" mass="9896">MVEYPDNGELSDLAVWHIIGCEDPRWNRFLSVMRVTSGDGDDGLHPKNITPNDCLNRRLESFSPLSKYSRPNVFAFESLEATVIGRAA</sequence>
<keyword evidence="2" id="KW-1185">Reference proteome</keyword>
<dbReference type="Proteomes" id="UP000708208">
    <property type="component" value="Unassembled WGS sequence"/>
</dbReference>
<dbReference type="EMBL" id="CAJVCH010009460">
    <property type="protein sequence ID" value="CAG7667108.1"/>
    <property type="molecule type" value="Genomic_DNA"/>
</dbReference>
<gene>
    <name evidence="1" type="ORF">AFUS01_LOCUS1700</name>
</gene>
<protein>
    <submittedName>
        <fullName evidence="1">Uncharacterized protein</fullName>
    </submittedName>
</protein>
<dbReference type="AlphaFoldDB" id="A0A8J2J6Z2"/>
<organism evidence="1 2">
    <name type="scientific">Allacma fusca</name>
    <dbReference type="NCBI Taxonomy" id="39272"/>
    <lineage>
        <taxon>Eukaryota</taxon>
        <taxon>Metazoa</taxon>
        <taxon>Ecdysozoa</taxon>
        <taxon>Arthropoda</taxon>
        <taxon>Hexapoda</taxon>
        <taxon>Collembola</taxon>
        <taxon>Symphypleona</taxon>
        <taxon>Sminthuridae</taxon>
        <taxon>Allacma</taxon>
    </lineage>
</organism>
<comment type="caution">
    <text evidence="1">The sequence shown here is derived from an EMBL/GenBank/DDBJ whole genome shotgun (WGS) entry which is preliminary data.</text>
</comment>